<evidence type="ECO:0000313" key="7">
    <source>
        <dbReference type="Proteomes" id="UP000011096"/>
    </source>
</evidence>
<comment type="caution">
    <text evidence="6">The sequence shown here is derived from an EMBL/GenBank/DDBJ whole genome shotgun (WGS) entry which is preliminary data.</text>
</comment>
<evidence type="ECO:0000256" key="4">
    <source>
        <dbReference type="SAM" id="MobiDB-lite"/>
    </source>
</evidence>
<keyword evidence="1 6" id="KW-0489">Methyltransferase</keyword>
<dbReference type="Gene3D" id="1.10.10.10">
    <property type="entry name" value="Winged helix-like DNA-binding domain superfamily/Winged helix DNA-binding domain"/>
    <property type="match status" value="1"/>
</dbReference>
<dbReference type="RefSeq" id="XP_031891342.2">
    <property type="nucleotide sequence ID" value="XM_032028720.2"/>
</dbReference>
<evidence type="ECO:0000259" key="5">
    <source>
        <dbReference type="Pfam" id="PF00891"/>
    </source>
</evidence>
<keyword evidence="7" id="KW-1185">Reference proteome</keyword>
<dbReference type="EMBL" id="ANPB02000006">
    <property type="protein sequence ID" value="KAF4480912.1"/>
    <property type="molecule type" value="Genomic_DNA"/>
</dbReference>
<dbReference type="GeneID" id="43612814"/>
<sequence length="618" mass="68639">MQYVPIQAFKGARKSITLVGWTNTTPQSTTACQVAFLRPPLFSQSQELLVHCTVVWNHAPVAIVSGTPSSQVHDLRDPLVLTPFKLDGTLNRNRPGEANLATKPTCKMTKFKLGSWLNTSPSSNTGEAEGKKQNRLSLSPFSSRSNGTLKDEVTKAEVSAASEPASSSSRLTELATKIAAETGKLEKYMKENGMPLPSLDPEGPLDFPKLPEDIQKSRMEIMFATRELEALVHGPREDVRWKAWSWQDSLSLQLVNHFGLAKLVPIDGTITLVELQTKTTLDAVNLARVLRHAMTNRIFREPSPGVIAHTAASRLLAEDQSLQDWVGYNLEDNFPASAHVLQALKAYPEATSLTRTGFNFAFDTVDKEPMFVTFGKDPARAKRFGGAMVSLTGGEGYEVKHLVDSYDFSDINARGGTLVDIGGSQGFVCVDLAKKWKDMKFVVQDLQKTIDSAPKPVSDDTQIAERIEFMAHDFFKEQTVKDADIFFFRWIMHNYSTPYAVSILKNLVPALKPGAKVVIKDQCLRQPGEENPWDERIMRGMDMVMLAVLNAQERNEDEYRALFKAADERFVLTKILRPKGCRMSIIEAVWDPEAAKEGAKGEETTEDSNAEPPKEEAS</sequence>
<dbReference type="PANTHER" id="PTHR43712:SF16">
    <property type="entry name" value="O-METHYLTRANSFERASE ELCB"/>
    <property type="match status" value="1"/>
</dbReference>
<dbReference type="Pfam" id="PF00891">
    <property type="entry name" value="Methyltransf_2"/>
    <property type="match status" value="1"/>
</dbReference>
<dbReference type="InterPro" id="IPR001077">
    <property type="entry name" value="COMT_C"/>
</dbReference>
<organism evidence="6 7">
    <name type="scientific">Colletotrichum fructicola (strain Nara gc5)</name>
    <name type="common">Anthracnose fungus</name>
    <name type="synonym">Colletotrichum gloeosporioides (strain Nara gc5)</name>
    <dbReference type="NCBI Taxonomy" id="1213859"/>
    <lineage>
        <taxon>Eukaryota</taxon>
        <taxon>Fungi</taxon>
        <taxon>Dikarya</taxon>
        <taxon>Ascomycota</taxon>
        <taxon>Pezizomycotina</taxon>
        <taxon>Sordariomycetes</taxon>
        <taxon>Hypocreomycetidae</taxon>
        <taxon>Glomerellales</taxon>
        <taxon>Glomerellaceae</taxon>
        <taxon>Colletotrichum</taxon>
        <taxon>Colletotrichum gloeosporioides species complex</taxon>
    </lineage>
</organism>
<reference evidence="6 7" key="1">
    <citation type="submission" date="2012-08" db="EMBL/GenBank/DDBJ databases">
        <authorList>
            <person name="Gan P.H.P."/>
            <person name="Ikeda K."/>
            <person name="Irieda H."/>
            <person name="Narusaka M."/>
            <person name="O'Connell R.J."/>
            <person name="Narusaka Y."/>
            <person name="Takano Y."/>
            <person name="Kubo Y."/>
            <person name="Shirasu K."/>
        </authorList>
    </citation>
    <scope>NUCLEOTIDE SEQUENCE [LARGE SCALE GENOMIC DNA]</scope>
    <source>
        <strain evidence="6 7">Nara gc5</strain>
    </source>
</reference>
<dbReference type="InParanoid" id="A0A7J6IXE9"/>
<feature type="compositionally biased region" description="Low complexity" evidence="4">
    <location>
        <begin position="156"/>
        <end position="169"/>
    </location>
</feature>
<feature type="region of interest" description="Disordered" evidence="4">
    <location>
        <begin position="594"/>
        <end position="618"/>
    </location>
</feature>
<proteinExistence type="predicted"/>
<feature type="compositionally biased region" description="Polar residues" evidence="4">
    <location>
        <begin position="117"/>
        <end position="126"/>
    </location>
</feature>
<protein>
    <submittedName>
        <fullName evidence="6">Chlorophenol O-methyltransferase</fullName>
    </submittedName>
</protein>
<keyword evidence="2 6" id="KW-0808">Transferase</keyword>
<accession>A0A7J6IXE9</accession>
<feature type="domain" description="O-methyltransferase C-terminal" evidence="5">
    <location>
        <begin position="370"/>
        <end position="566"/>
    </location>
</feature>
<reference evidence="6 7" key="2">
    <citation type="submission" date="2020-04" db="EMBL/GenBank/DDBJ databases">
        <title>Genome sequencing and assembly of multiple isolates from the Colletotrichum gloeosporioides species complex.</title>
        <authorList>
            <person name="Gan P."/>
            <person name="Shirasu K."/>
        </authorList>
    </citation>
    <scope>NUCLEOTIDE SEQUENCE [LARGE SCALE GENOMIC DNA]</scope>
    <source>
        <strain evidence="6 7">Nara gc5</strain>
    </source>
</reference>
<feature type="compositionally biased region" description="Polar residues" evidence="4">
    <location>
        <begin position="135"/>
        <end position="148"/>
    </location>
</feature>
<keyword evidence="3" id="KW-0949">S-adenosyl-L-methionine</keyword>
<dbReference type="InterPro" id="IPR029063">
    <property type="entry name" value="SAM-dependent_MTases_sf"/>
</dbReference>
<evidence type="ECO:0000256" key="3">
    <source>
        <dbReference type="ARBA" id="ARBA00022691"/>
    </source>
</evidence>
<evidence type="ECO:0000256" key="2">
    <source>
        <dbReference type="ARBA" id="ARBA00022679"/>
    </source>
</evidence>
<dbReference type="InterPro" id="IPR036388">
    <property type="entry name" value="WH-like_DNA-bd_sf"/>
</dbReference>
<dbReference type="PANTHER" id="PTHR43712">
    <property type="entry name" value="PUTATIVE (AFU_ORTHOLOGUE AFUA_4G14580)-RELATED"/>
    <property type="match status" value="1"/>
</dbReference>
<gene>
    <name evidence="6" type="primary">cmt1</name>
    <name evidence="6" type="ORF">CGGC5_v011181</name>
</gene>
<dbReference type="OrthoDB" id="1606438at2759"/>
<evidence type="ECO:0000256" key="1">
    <source>
        <dbReference type="ARBA" id="ARBA00022603"/>
    </source>
</evidence>
<dbReference type="SUPFAM" id="SSF46785">
    <property type="entry name" value="Winged helix' DNA-binding domain"/>
    <property type="match status" value="1"/>
</dbReference>
<dbReference type="SUPFAM" id="SSF53335">
    <property type="entry name" value="S-adenosyl-L-methionine-dependent methyltransferases"/>
    <property type="match status" value="1"/>
</dbReference>
<dbReference type="Gene3D" id="3.40.50.150">
    <property type="entry name" value="Vaccinia Virus protein VP39"/>
    <property type="match status" value="1"/>
</dbReference>
<dbReference type="GO" id="GO:0008171">
    <property type="term" value="F:O-methyltransferase activity"/>
    <property type="evidence" value="ECO:0007669"/>
    <property type="project" value="InterPro"/>
</dbReference>
<dbReference type="AlphaFoldDB" id="A0A7J6IXE9"/>
<feature type="compositionally biased region" description="Basic and acidic residues" evidence="4">
    <location>
        <begin position="594"/>
        <end position="603"/>
    </location>
</feature>
<name>A0A7J6IXE9_COLFN</name>
<dbReference type="GO" id="GO:0032259">
    <property type="term" value="P:methylation"/>
    <property type="evidence" value="ECO:0007669"/>
    <property type="project" value="UniProtKB-KW"/>
</dbReference>
<evidence type="ECO:0000313" key="6">
    <source>
        <dbReference type="EMBL" id="KAF4480912.1"/>
    </source>
</evidence>
<feature type="region of interest" description="Disordered" evidence="4">
    <location>
        <begin position="117"/>
        <end position="172"/>
    </location>
</feature>
<dbReference type="InterPro" id="IPR036390">
    <property type="entry name" value="WH_DNA-bd_sf"/>
</dbReference>
<dbReference type="PROSITE" id="PS51683">
    <property type="entry name" value="SAM_OMT_II"/>
    <property type="match status" value="1"/>
</dbReference>
<dbReference type="Proteomes" id="UP000011096">
    <property type="component" value="Unassembled WGS sequence"/>
</dbReference>
<dbReference type="InterPro" id="IPR016461">
    <property type="entry name" value="COMT-like"/>
</dbReference>